<dbReference type="Gramene" id="AET1Gv20980200.1">
    <property type="protein sequence ID" value="AET1Gv20980200.1"/>
    <property type="gene ID" value="AET1Gv20980200"/>
</dbReference>
<proteinExistence type="predicted"/>
<dbReference type="AlphaFoldDB" id="A0A452ZZ49"/>
<evidence type="ECO:0000313" key="2">
    <source>
        <dbReference type="Proteomes" id="UP000015105"/>
    </source>
</evidence>
<reference evidence="2" key="2">
    <citation type="journal article" date="2017" name="Nat. Plants">
        <title>The Aegilops tauschii genome reveals multiple impacts of transposons.</title>
        <authorList>
            <person name="Zhao G."/>
            <person name="Zou C."/>
            <person name="Li K."/>
            <person name="Wang K."/>
            <person name="Li T."/>
            <person name="Gao L."/>
            <person name="Zhang X."/>
            <person name="Wang H."/>
            <person name="Yang Z."/>
            <person name="Liu X."/>
            <person name="Jiang W."/>
            <person name="Mao L."/>
            <person name="Kong X."/>
            <person name="Jiao Y."/>
            <person name="Jia J."/>
        </authorList>
    </citation>
    <scope>NUCLEOTIDE SEQUENCE [LARGE SCALE GENOMIC DNA]</scope>
    <source>
        <strain evidence="2">cv. AL8/78</strain>
    </source>
</reference>
<protein>
    <submittedName>
        <fullName evidence="1">Uncharacterized protein</fullName>
    </submittedName>
</protein>
<accession>A0A452ZZ49</accession>
<dbReference type="Proteomes" id="UP000015105">
    <property type="component" value="Chromosome 1D"/>
</dbReference>
<keyword evidence="2" id="KW-1185">Reference proteome</keyword>
<reference evidence="2" key="1">
    <citation type="journal article" date="2014" name="Science">
        <title>Ancient hybridizations among the ancestral genomes of bread wheat.</title>
        <authorList>
            <consortium name="International Wheat Genome Sequencing Consortium,"/>
            <person name="Marcussen T."/>
            <person name="Sandve S.R."/>
            <person name="Heier L."/>
            <person name="Spannagl M."/>
            <person name="Pfeifer M."/>
            <person name="Jakobsen K.S."/>
            <person name="Wulff B.B."/>
            <person name="Steuernagel B."/>
            <person name="Mayer K.F."/>
            <person name="Olsen O.A."/>
        </authorList>
    </citation>
    <scope>NUCLEOTIDE SEQUENCE [LARGE SCALE GENOMIC DNA]</scope>
    <source>
        <strain evidence="2">cv. AL8/78</strain>
    </source>
</reference>
<reference evidence="1" key="3">
    <citation type="journal article" date="2017" name="Nature">
        <title>Genome sequence of the progenitor of the wheat D genome Aegilops tauschii.</title>
        <authorList>
            <person name="Luo M.C."/>
            <person name="Gu Y.Q."/>
            <person name="Puiu D."/>
            <person name="Wang H."/>
            <person name="Twardziok S.O."/>
            <person name="Deal K.R."/>
            <person name="Huo N."/>
            <person name="Zhu T."/>
            <person name="Wang L."/>
            <person name="Wang Y."/>
            <person name="McGuire P.E."/>
            <person name="Liu S."/>
            <person name="Long H."/>
            <person name="Ramasamy R.K."/>
            <person name="Rodriguez J.C."/>
            <person name="Van S.L."/>
            <person name="Yuan L."/>
            <person name="Wang Z."/>
            <person name="Xia Z."/>
            <person name="Xiao L."/>
            <person name="Anderson O.D."/>
            <person name="Ouyang S."/>
            <person name="Liang Y."/>
            <person name="Zimin A.V."/>
            <person name="Pertea G."/>
            <person name="Qi P."/>
            <person name="Bennetzen J.L."/>
            <person name="Dai X."/>
            <person name="Dawson M.W."/>
            <person name="Muller H.G."/>
            <person name="Kugler K."/>
            <person name="Rivarola-Duarte L."/>
            <person name="Spannagl M."/>
            <person name="Mayer K.F.X."/>
            <person name="Lu F.H."/>
            <person name="Bevan M.W."/>
            <person name="Leroy P."/>
            <person name="Li P."/>
            <person name="You F.M."/>
            <person name="Sun Q."/>
            <person name="Liu Z."/>
            <person name="Lyons E."/>
            <person name="Wicker T."/>
            <person name="Salzberg S.L."/>
            <person name="Devos K.M."/>
            <person name="Dvorak J."/>
        </authorList>
    </citation>
    <scope>NUCLEOTIDE SEQUENCE [LARGE SCALE GENOMIC DNA]</scope>
    <source>
        <strain evidence="1">cv. AL8/78</strain>
    </source>
</reference>
<name>A0A452ZZ49_AEGTS</name>
<evidence type="ECO:0000313" key="1">
    <source>
        <dbReference type="EnsemblPlants" id="AET1Gv20980200.1"/>
    </source>
</evidence>
<organism evidence="1 2">
    <name type="scientific">Aegilops tauschii subsp. strangulata</name>
    <name type="common">Goatgrass</name>
    <dbReference type="NCBI Taxonomy" id="200361"/>
    <lineage>
        <taxon>Eukaryota</taxon>
        <taxon>Viridiplantae</taxon>
        <taxon>Streptophyta</taxon>
        <taxon>Embryophyta</taxon>
        <taxon>Tracheophyta</taxon>
        <taxon>Spermatophyta</taxon>
        <taxon>Magnoliopsida</taxon>
        <taxon>Liliopsida</taxon>
        <taxon>Poales</taxon>
        <taxon>Poaceae</taxon>
        <taxon>BOP clade</taxon>
        <taxon>Pooideae</taxon>
        <taxon>Triticodae</taxon>
        <taxon>Triticeae</taxon>
        <taxon>Triticinae</taxon>
        <taxon>Aegilops</taxon>
    </lineage>
</organism>
<dbReference type="EnsemblPlants" id="AET1Gv20980200.1">
    <property type="protein sequence ID" value="AET1Gv20980200.1"/>
    <property type="gene ID" value="AET1Gv20980200"/>
</dbReference>
<reference evidence="1" key="5">
    <citation type="journal article" date="2021" name="G3 (Bethesda)">
        <title>Aegilops tauschii genome assembly Aet v5.0 features greater sequence contiguity and improved annotation.</title>
        <authorList>
            <person name="Wang L."/>
            <person name="Zhu T."/>
            <person name="Rodriguez J.C."/>
            <person name="Deal K.R."/>
            <person name="Dubcovsky J."/>
            <person name="McGuire P.E."/>
            <person name="Lux T."/>
            <person name="Spannagl M."/>
            <person name="Mayer K.F.X."/>
            <person name="Baldrich P."/>
            <person name="Meyers B.C."/>
            <person name="Huo N."/>
            <person name="Gu Y.Q."/>
            <person name="Zhou H."/>
            <person name="Devos K.M."/>
            <person name="Bennetzen J.L."/>
            <person name="Unver T."/>
            <person name="Budak H."/>
            <person name="Gulick P.J."/>
            <person name="Galiba G."/>
            <person name="Kalapos B."/>
            <person name="Nelson D.R."/>
            <person name="Li P."/>
            <person name="You F.M."/>
            <person name="Luo M.C."/>
            <person name="Dvorak J."/>
        </authorList>
    </citation>
    <scope>NUCLEOTIDE SEQUENCE [LARGE SCALE GENOMIC DNA]</scope>
    <source>
        <strain evidence="1">cv. AL8/78</strain>
    </source>
</reference>
<reference evidence="1" key="4">
    <citation type="submission" date="2019-03" db="UniProtKB">
        <authorList>
            <consortium name="EnsemblPlants"/>
        </authorList>
    </citation>
    <scope>IDENTIFICATION</scope>
</reference>
<sequence length="68" mass="7322">MAPSELCCLELHSVEVPGHPVSLCMSLSDRCSSRLRSSCGGCCMLKEGLVGSFGKKILNKITCTKILY</sequence>